<name>A0A6I8M9L0_9FUSO</name>
<dbReference type="AlphaFoldDB" id="A0A6I8M9L0"/>
<evidence type="ECO:0000259" key="1">
    <source>
        <dbReference type="Pfam" id="PF09681"/>
    </source>
</evidence>
<accession>A0A6I8M9L0</accession>
<dbReference type="Proteomes" id="UP000419017">
    <property type="component" value="Unassembled WGS sequence"/>
</dbReference>
<protein>
    <recommendedName>
        <fullName evidence="1">Phage replisome organiser N-terminal domain-containing protein</fullName>
    </recommendedName>
</protein>
<proteinExistence type="predicted"/>
<sequence>MKKSGAKLAKRYKWLKLQDDFFDRISTKKILKEENSYELLITYIMLQVRYIKTEGVINKITNYDFYDEIALSIDCDVGVLKQLFNILEETNVIEINTNSENESITLLEVVSSIGSESESAERVRKHRQNKKEISLCNTM</sequence>
<evidence type="ECO:0000313" key="3">
    <source>
        <dbReference type="Proteomes" id="UP000419017"/>
    </source>
</evidence>
<feature type="domain" description="Phage replisome organiser N-terminal" evidence="1">
    <location>
        <begin position="14"/>
        <end position="132"/>
    </location>
</feature>
<reference evidence="2 3" key="1">
    <citation type="submission" date="2019-10" db="EMBL/GenBank/DDBJ databases">
        <authorList>
            <person name="Blom J."/>
        </authorList>
    </citation>
    <scope>NUCLEOTIDE SEQUENCE [LARGE SCALE GENOMIC DNA]</scope>
    <source>
        <strain evidence="2 3">ES3154-GLU</strain>
    </source>
</reference>
<evidence type="ECO:0000313" key="2">
    <source>
        <dbReference type="EMBL" id="VWL84949.1"/>
    </source>
</evidence>
<gene>
    <name evidence="2" type="ORF">OMES3154_00222</name>
</gene>
<dbReference type="InterPro" id="IPR010056">
    <property type="entry name" value="Phage_rep_org__N"/>
</dbReference>
<dbReference type="Pfam" id="PF09681">
    <property type="entry name" value="Phage_rep_org_N"/>
    <property type="match status" value="1"/>
</dbReference>
<organism evidence="2 3">
    <name type="scientific">Oceanivirga miroungae</name>
    <dbReference type="NCBI Taxonomy" id="1130046"/>
    <lineage>
        <taxon>Bacteria</taxon>
        <taxon>Fusobacteriati</taxon>
        <taxon>Fusobacteriota</taxon>
        <taxon>Fusobacteriia</taxon>
        <taxon>Fusobacteriales</taxon>
        <taxon>Leptotrichiaceae</taxon>
        <taxon>Oceanivirga</taxon>
    </lineage>
</organism>
<dbReference type="EMBL" id="CABWIB010000001">
    <property type="protein sequence ID" value="VWL84949.1"/>
    <property type="molecule type" value="Genomic_DNA"/>
</dbReference>
<keyword evidence="3" id="KW-1185">Reference proteome</keyword>